<dbReference type="eggNOG" id="COG1878">
    <property type="taxonomic scope" value="Bacteria"/>
</dbReference>
<name>D9SQY6_CLOC7</name>
<gene>
    <name evidence="1" type="ordered locus">Clocel_0499</name>
</gene>
<dbReference type="HOGENOM" id="CLU_030671_3_3_9"/>
<dbReference type="InterPro" id="IPR007325">
    <property type="entry name" value="KFase/CYL"/>
</dbReference>
<dbReference type="EMBL" id="CP002160">
    <property type="protein sequence ID" value="ADL50274.1"/>
    <property type="molecule type" value="Genomic_DNA"/>
</dbReference>
<dbReference type="GO" id="GO:0019441">
    <property type="term" value="P:L-tryptophan catabolic process to kynurenine"/>
    <property type="evidence" value="ECO:0007669"/>
    <property type="project" value="InterPro"/>
</dbReference>
<dbReference type="AlphaFoldDB" id="D9SQY6"/>
<evidence type="ECO:0000313" key="2">
    <source>
        <dbReference type="Proteomes" id="UP000002730"/>
    </source>
</evidence>
<dbReference type="Gene3D" id="3.50.30.50">
    <property type="entry name" value="Putative cyclase"/>
    <property type="match status" value="1"/>
</dbReference>
<dbReference type="KEGG" id="ccb:Clocel_0499"/>
<dbReference type="OrthoDB" id="9796085at2"/>
<keyword evidence="2" id="KW-1185">Reference proteome</keyword>
<protein>
    <submittedName>
        <fullName evidence="1">Cyclase family protein</fullName>
    </submittedName>
</protein>
<dbReference type="PANTHER" id="PTHR43564:SF2">
    <property type="entry name" value="BLR6059 PROTEIN"/>
    <property type="match status" value="1"/>
</dbReference>
<dbReference type="PANTHER" id="PTHR43564">
    <property type="entry name" value="KYNURENINE FORMAMIDASE-LIKE PROTEIN"/>
    <property type="match status" value="1"/>
</dbReference>
<dbReference type="Proteomes" id="UP000002730">
    <property type="component" value="Chromosome"/>
</dbReference>
<organism evidence="1 2">
    <name type="scientific">Clostridium cellulovorans (strain ATCC 35296 / DSM 3052 / OCM 3 / 743B)</name>
    <dbReference type="NCBI Taxonomy" id="573061"/>
    <lineage>
        <taxon>Bacteria</taxon>
        <taxon>Bacillati</taxon>
        <taxon>Bacillota</taxon>
        <taxon>Clostridia</taxon>
        <taxon>Eubacteriales</taxon>
        <taxon>Clostridiaceae</taxon>
        <taxon>Clostridium</taxon>
    </lineage>
</organism>
<accession>D9SQY6</accession>
<dbReference type="SUPFAM" id="SSF102198">
    <property type="entry name" value="Putative cyclase"/>
    <property type="match status" value="1"/>
</dbReference>
<evidence type="ECO:0000313" key="1">
    <source>
        <dbReference type="EMBL" id="ADL50274.1"/>
    </source>
</evidence>
<dbReference type="RefSeq" id="WP_010074955.1">
    <property type="nucleotide sequence ID" value="NC_014393.1"/>
</dbReference>
<dbReference type="Pfam" id="PF04199">
    <property type="entry name" value="Cyclase"/>
    <property type="match status" value="1"/>
</dbReference>
<sequence length="258" mass="28912">MKKFIDLSIAIENNIPSDPPEMIPQINYVDHDLGAKQMTVFFPGIDTEKDLPNGKGWAMELINLSSHSGTHLDAPWHYSPTMNKGEKAATIDEIPLEWCMGDGVKLDFRNFEDGYLVTAKDMEEAFEKIGYELKAGDIVLVNTGADKYWGTPQYLIKGCGMGREATLWLCEKGVHVVGTDAWSWDRPLPIIAKDFNENRDSSVIWEGHFAGIEHGYCHIEKLTNLEQLPSYGFTVSCFPIKIKDASAGWIRAVAIVEE</sequence>
<dbReference type="STRING" id="573061.Clocel_0499"/>
<dbReference type="InterPro" id="IPR037175">
    <property type="entry name" value="KFase_sf"/>
</dbReference>
<dbReference type="GO" id="GO:0004061">
    <property type="term" value="F:arylformamidase activity"/>
    <property type="evidence" value="ECO:0007669"/>
    <property type="project" value="InterPro"/>
</dbReference>
<proteinExistence type="predicted"/>
<reference evidence="1 2" key="1">
    <citation type="submission" date="2010-08" db="EMBL/GenBank/DDBJ databases">
        <title>Complete sequence of Clostridium cellulovorans 743B.</title>
        <authorList>
            <consortium name="US DOE Joint Genome Institute"/>
            <person name="Lucas S."/>
            <person name="Copeland A."/>
            <person name="Lapidus A."/>
            <person name="Cheng J.-F."/>
            <person name="Bruce D."/>
            <person name="Goodwin L."/>
            <person name="Pitluck S."/>
            <person name="Chertkov O."/>
            <person name="Detter J.C."/>
            <person name="Han C."/>
            <person name="Tapia R."/>
            <person name="Land M."/>
            <person name="Hauser L."/>
            <person name="Chang Y.-J."/>
            <person name="Jeffries C."/>
            <person name="Kyrpides N."/>
            <person name="Ivanova N."/>
            <person name="Mikhailova N."/>
            <person name="Hemme C.L."/>
            <person name="Woyke T."/>
        </authorList>
    </citation>
    <scope>NUCLEOTIDE SEQUENCE [LARGE SCALE GENOMIC DNA]</scope>
    <source>
        <strain evidence="2">ATCC 35296 / DSM 3052 / OCM 3 / 743B</strain>
    </source>
</reference>